<feature type="signal peptide" evidence="1">
    <location>
        <begin position="1"/>
        <end position="25"/>
    </location>
</feature>
<sequence length="683" mass="76716">MRTRHLLGILLALVAVIATTGPTNAATGTERRVELPPEGVLSAMTGGNTVGAIIREKKARSDGYLHLDTPAMIRTLKAMHANTFTYGVWDGDKDWDDLRLEFAPAAQRAGIDIWVYLVPPSECFNNQERHLNGNCSRPYDLDFITWSTEIAKLSKKYPNIKAWAIDDFLSGPGNRALFTNEYLSQVRAAQDAINPKLGFYVTLYFGEIAPENLEIIDGVLDGVIYPYVGYNADTNDTDWVERRIDSALQTLEPYDLDLVFLQYTGRFLDTVIEPHEDTVAEILRRVQPYIDDGRVIGVIAYAAPVALDEQQASYTNRGHSGSGRLSFSINMFTGTAAGDYAEAKQEVRVDPRAAKKELTFFHRDPFGPWALKDYQFKQLLVDGQVAWESDISADTGYTWAKTTVDLTAALAGKQKATIAFRLFHKNGVGHWPTDVSIDDVRARGLTVRNGDFENGGAWTLSETNEGFRTFIDQYRADRQARIINEIGKVYADLRGVRHHKVEAPAWARAQWKKLRTGGDNVAFNGNGRLSFSQPEGTTSPEGETCATAWQDVRVQPGLDRYEISFWHGDTWSFGGEHIQHKQLVIDGEVLWKRSTRDAWDWYQIYGSDHQGAIDVTDFVKGKKQVRLEFRMCNDKAYGELFMDATFDAIRTAGLDVRNPDFETTAAWHLTSEAPLRARIAISR</sequence>
<dbReference type="EMBL" id="JBHRZH010000015">
    <property type="protein sequence ID" value="MFC3762534.1"/>
    <property type="molecule type" value="Genomic_DNA"/>
</dbReference>
<gene>
    <name evidence="2" type="ORF">ACFOUW_16955</name>
</gene>
<protein>
    <submittedName>
        <fullName evidence="2">Uncharacterized protein</fullName>
    </submittedName>
</protein>
<keyword evidence="3" id="KW-1185">Reference proteome</keyword>
<accession>A0ABV7YEQ0</accession>
<dbReference type="InterPro" id="IPR017853">
    <property type="entry name" value="GH"/>
</dbReference>
<proteinExistence type="predicted"/>
<name>A0ABV7YEQ0_9ACTN</name>
<reference evidence="3" key="1">
    <citation type="journal article" date="2019" name="Int. J. Syst. Evol. Microbiol.">
        <title>The Global Catalogue of Microorganisms (GCM) 10K type strain sequencing project: providing services to taxonomists for standard genome sequencing and annotation.</title>
        <authorList>
            <consortium name="The Broad Institute Genomics Platform"/>
            <consortium name="The Broad Institute Genome Sequencing Center for Infectious Disease"/>
            <person name="Wu L."/>
            <person name="Ma J."/>
        </authorList>
    </citation>
    <scope>NUCLEOTIDE SEQUENCE [LARGE SCALE GENOMIC DNA]</scope>
    <source>
        <strain evidence="3">CGMCC 4.7241</strain>
    </source>
</reference>
<keyword evidence="1" id="KW-0732">Signal</keyword>
<dbReference type="Proteomes" id="UP001595699">
    <property type="component" value="Unassembled WGS sequence"/>
</dbReference>
<feature type="chain" id="PRO_5045770061" evidence="1">
    <location>
        <begin position="26"/>
        <end position="683"/>
    </location>
</feature>
<comment type="caution">
    <text evidence="2">The sequence shown here is derived from an EMBL/GenBank/DDBJ whole genome shotgun (WGS) entry which is preliminary data.</text>
</comment>
<evidence type="ECO:0000313" key="3">
    <source>
        <dbReference type="Proteomes" id="UP001595699"/>
    </source>
</evidence>
<evidence type="ECO:0000256" key="1">
    <source>
        <dbReference type="SAM" id="SignalP"/>
    </source>
</evidence>
<evidence type="ECO:0000313" key="2">
    <source>
        <dbReference type="EMBL" id="MFC3762534.1"/>
    </source>
</evidence>
<organism evidence="2 3">
    <name type="scientific">Tenggerimyces flavus</name>
    <dbReference type="NCBI Taxonomy" id="1708749"/>
    <lineage>
        <taxon>Bacteria</taxon>
        <taxon>Bacillati</taxon>
        <taxon>Actinomycetota</taxon>
        <taxon>Actinomycetes</taxon>
        <taxon>Propionibacteriales</taxon>
        <taxon>Nocardioidaceae</taxon>
        <taxon>Tenggerimyces</taxon>
    </lineage>
</organism>
<dbReference type="SUPFAM" id="SSF51445">
    <property type="entry name" value="(Trans)glycosidases"/>
    <property type="match status" value="1"/>
</dbReference>
<dbReference type="RefSeq" id="WP_205118822.1">
    <property type="nucleotide sequence ID" value="NZ_JAFBCM010000001.1"/>
</dbReference>